<dbReference type="Proteomes" id="UP000646911">
    <property type="component" value="Unassembled WGS sequence"/>
</dbReference>
<gene>
    <name evidence="1" type="ORF">H8L47_19265</name>
</gene>
<dbReference type="RefSeq" id="WP_186955228.1">
    <property type="nucleotide sequence ID" value="NZ_JACOFX010000011.1"/>
</dbReference>
<comment type="caution">
    <text evidence="1">The sequence shown here is derived from an EMBL/GenBank/DDBJ whole genome shotgun (WGS) entry which is preliminary data.</text>
</comment>
<evidence type="ECO:0000313" key="2">
    <source>
        <dbReference type="Proteomes" id="UP000646911"/>
    </source>
</evidence>
<evidence type="ECO:0000313" key="1">
    <source>
        <dbReference type="EMBL" id="MBC3909710.1"/>
    </source>
</evidence>
<dbReference type="EMBL" id="JACOFX010000011">
    <property type="protein sequence ID" value="MBC3909710.1"/>
    <property type="molecule type" value="Genomic_DNA"/>
</dbReference>
<reference evidence="1 2" key="1">
    <citation type="submission" date="2020-08" db="EMBL/GenBank/DDBJ databases">
        <title>Novel species isolated from subtropical streams in China.</title>
        <authorList>
            <person name="Lu H."/>
        </authorList>
    </citation>
    <scope>NUCLEOTIDE SEQUENCE [LARGE SCALE GENOMIC DNA]</scope>
    <source>
        <strain evidence="1 2">NL8W</strain>
    </source>
</reference>
<proteinExistence type="predicted"/>
<sequence length="305" mass="34890">MGHRTILVIGDNFLDQLGKFQRTEYADPLSKYVLSVEILDKAKAYYEKGSKAEDSFLNWVKRMYVVDILIDGNEPDLTGAQKNGWIVLNANGEISSVIERTIPEGFFDWFEGTLSYWKLKPDAAGVDVNLAEEFSVVTGFAGSAKKSAIDLTSMWEIVDRCTAERWEQAMVACGSQSWEAFDTLWSKYKTDKYNDELYQKTYTEWAEQPSVKAISTMLCPDESLWDELSREELHLKNLLWKYPNHNAIDRLRLPRNAYINSYDLGHLLNYSGVIKDGVFLKDPDERALFDSLADDTLLTIAYVHS</sequence>
<protein>
    <submittedName>
        <fullName evidence="1">Uncharacterized protein</fullName>
    </submittedName>
</protein>
<organism evidence="1 2">
    <name type="scientific">Undibacterium umbellatum</name>
    <dbReference type="NCBI Taxonomy" id="2762300"/>
    <lineage>
        <taxon>Bacteria</taxon>
        <taxon>Pseudomonadati</taxon>
        <taxon>Pseudomonadota</taxon>
        <taxon>Betaproteobacteria</taxon>
        <taxon>Burkholderiales</taxon>
        <taxon>Oxalobacteraceae</taxon>
        <taxon>Undibacterium</taxon>
    </lineage>
</organism>
<name>A0ABR6ZD78_9BURK</name>
<accession>A0ABR6ZD78</accession>
<keyword evidence="2" id="KW-1185">Reference proteome</keyword>